<dbReference type="GO" id="GO:0007018">
    <property type="term" value="P:microtubule-based movement"/>
    <property type="evidence" value="ECO:0007669"/>
    <property type="project" value="TreeGrafter"/>
</dbReference>
<dbReference type="AlphaFoldDB" id="A0A161LPI8"/>
<keyword evidence="5" id="KW-0677">Repeat</keyword>
<evidence type="ECO:0000313" key="11">
    <source>
        <dbReference type="Proteomes" id="UP000077701"/>
    </source>
</evidence>
<dbReference type="InterPro" id="IPR011990">
    <property type="entry name" value="TPR-like_helical_dom_sf"/>
</dbReference>
<keyword evidence="9" id="KW-0206">Cytoskeleton</keyword>
<keyword evidence="7" id="KW-0175">Coiled coil</keyword>
<comment type="similarity">
    <text evidence="2">Belongs to the kinesin light chain family.</text>
</comment>
<reference evidence="11" key="2">
    <citation type="submission" date="2016-04" db="EMBL/GenBank/DDBJ databases">
        <title>Planomonospora sphaerica JCM9374 whole genome shotgun sequence.</title>
        <authorList>
            <person name="Suzuki T."/>
            <person name="Dohra H."/>
            <person name="Kodani S."/>
        </authorList>
    </citation>
    <scope>NUCLEOTIDE SEQUENCE [LARGE SCALE GENOMIC DNA]</scope>
    <source>
        <strain evidence="11">JCM 9374</strain>
    </source>
</reference>
<dbReference type="InterPro" id="IPR002151">
    <property type="entry name" value="Kinesin_light"/>
</dbReference>
<keyword evidence="11" id="KW-1185">Reference proteome</keyword>
<evidence type="ECO:0000256" key="7">
    <source>
        <dbReference type="ARBA" id="ARBA00023054"/>
    </source>
</evidence>
<dbReference type="Gene3D" id="1.25.40.10">
    <property type="entry name" value="Tetratricopeptide repeat domain"/>
    <property type="match status" value="2"/>
</dbReference>
<organism evidence="10 11">
    <name type="scientific">Planomonospora sphaerica</name>
    <dbReference type="NCBI Taxonomy" id="161355"/>
    <lineage>
        <taxon>Bacteria</taxon>
        <taxon>Bacillati</taxon>
        <taxon>Actinomycetota</taxon>
        <taxon>Actinomycetes</taxon>
        <taxon>Streptosporangiales</taxon>
        <taxon>Streptosporangiaceae</taxon>
        <taxon>Planomonospora</taxon>
    </lineage>
</organism>
<dbReference type="GO" id="GO:0005737">
    <property type="term" value="C:cytoplasm"/>
    <property type="evidence" value="ECO:0007669"/>
    <property type="project" value="TreeGrafter"/>
</dbReference>
<evidence type="ECO:0000313" key="10">
    <source>
        <dbReference type="EMBL" id="GAT70005.1"/>
    </source>
</evidence>
<dbReference type="Pfam" id="PF13424">
    <property type="entry name" value="TPR_12"/>
    <property type="match status" value="2"/>
</dbReference>
<evidence type="ECO:0000256" key="5">
    <source>
        <dbReference type="ARBA" id="ARBA00022737"/>
    </source>
</evidence>
<sequence length="302" mass="32601">MIRRCLLRGGYCCERGWYAEGERWARRADRVLRRADPAGRAPLLVELATLWHGLTRYADAYGCAREAAELLTGLPPGPGRDGPLADALVRMGDVGRRQARYGEAEGHLRRALALVDGADHARGAAVRLALGVLCKETGRHDEAGARYREALLLLERHGGDPLMEADARHDLAGLAHARGVPGGEGHARAAIGLRSGVLGPAHPQVAGDLAVLGAVLAAEGRHDEAEEALLRAEAVFRRRLGADHYEVAVCLVNLAHLDALRGRAREAGRRYREALRIKRLALGDDHPEVARLAAAVRDRPPS</sequence>
<protein>
    <submittedName>
        <fullName evidence="10">Tetratricopeptide domain-containing protein</fullName>
    </submittedName>
</protein>
<keyword evidence="6" id="KW-0802">TPR repeat</keyword>
<dbReference type="InterPro" id="IPR019734">
    <property type="entry name" value="TPR_rpt"/>
</dbReference>
<dbReference type="EMBL" id="BDCX01000015">
    <property type="protein sequence ID" value="GAT70005.1"/>
    <property type="molecule type" value="Genomic_DNA"/>
</dbReference>
<accession>A0A161LPI8</accession>
<evidence type="ECO:0000256" key="1">
    <source>
        <dbReference type="ARBA" id="ARBA00004245"/>
    </source>
</evidence>
<evidence type="ECO:0000256" key="3">
    <source>
        <dbReference type="ARBA" id="ARBA00022490"/>
    </source>
</evidence>
<gene>
    <name evidence="10" type="ORF">PS9374_05685</name>
</gene>
<dbReference type="PANTHER" id="PTHR45783:SF3">
    <property type="entry name" value="KINESIN LIGHT CHAIN"/>
    <property type="match status" value="1"/>
</dbReference>
<proteinExistence type="inferred from homology"/>
<dbReference type="GO" id="GO:0005874">
    <property type="term" value="C:microtubule"/>
    <property type="evidence" value="ECO:0007669"/>
    <property type="project" value="UniProtKB-KW"/>
</dbReference>
<name>A0A161LPI8_9ACTN</name>
<comment type="subcellular location">
    <subcellularLocation>
        <location evidence="1">Cytoplasm</location>
        <location evidence="1">Cytoskeleton</location>
    </subcellularLocation>
</comment>
<dbReference type="Proteomes" id="UP000077701">
    <property type="component" value="Unassembled WGS sequence"/>
</dbReference>
<dbReference type="GO" id="GO:0019894">
    <property type="term" value="F:kinesin binding"/>
    <property type="evidence" value="ECO:0007669"/>
    <property type="project" value="TreeGrafter"/>
</dbReference>
<dbReference type="SMART" id="SM00028">
    <property type="entry name" value="TPR"/>
    <property type="match status" value="4"/>
</dbReference>
<dbReference type="STRING" id="161355.PS9374_05685"/>
<evidence type="ECO:0000256" key="9">
    <source>
        <dbReference type="ARBA" id="ARBA00023212"/>
    </source>
</evidence>
<reference evidence="10 11" key="1">
    <citation type="journal article" date="2016" name="Genome Announc.">
        <title>Draft Genome Sequence of Planomonospora sphaerica JCM9374, a Rare Actinomycete.</title>
        <authorList>
            <person name="Dohra H."/>
            <person name="Suzuki T."/>
            <person name="Inoue Y."/>
            <person name="Kodani S."/>
        </authorList>
    </citation>
    <scope>NUCLEOTIDE SEQUENCE [LARGE SCALE GENOMIC DNA]</scope>
    <source>
        <strain evidence="10 11">JCM 9374</strain>
    </source>
</reference>
<keyword evidence="3" id="KW-0963">Cytoplasm</keyword>
<dbReference type="GO" id="GO:0005871">
    <property type="term" value="C:kinesin complex"/>
    <property type="evidence" value="ECO:0007669"/>
    <property type="project" value="InterPro"/>
</dbReference>
<keyword evidence="8" id="KW-0505">Motor protein</keyword>
<evidence type="ECO:0000256" key="4">
    <source>
        <dbReference type="ARBA" id="ARBA00022701"/>
    </source>
</evidence>
<dbReference type="PANTHER" id="PTHR45783">
    <property type="entry name" value="KINESIN LIGHT CHAIN"/>
    <property type="match status" value="1"/>
</dbReference>
<comment type="caution">
    <text evidence="10">The sequence shown here is derived from an EMBL/GenBank/DDBJ whole genome shotgun (WGS) entry which is preliminary data.</text>
</comment>
<keyword evidence="4" id="KW-0493">Microtubule</keyword>
<dbReference type="SUPFAM" id="SSF48452">
    <property type="entry name" value="TPR-like"/>
    <property type="match status" value="1"/>
</dbReference>
<evidence type="ECO:0000256" key="6">
    <source>
        <dbReference type="ARBA" id="ARBA00022803"/>
    </source>
</evidence>
<evidence type="ECO:0000256" key="2">
    <source>
        <dbReference type="ARBA" id="ARBA00009622"/>
    </source>
</evidence>
<evidence type="ECO:0000256" key="8">
    <source>
        <dbReference type="ARBA" id="ARBA00023175"/>
    </source>
</evidence>